<evidence type="ECO:0000256" key="1">
    <source>
        <dbReference type="ARBA" id="ARBA00023015"/>
    </source>
</evidence>
<dbReference type="InterPro" id="IPR000792">
    <property type="entry name" value="Tscrpt_reg_LuxR_C"/>
</dbReference>
<dbReference type="EMBL" id="BSTI01000023">
    <property type="protein sequence ID" value="GLY70479.1"/>
    <property type="molecule type" value="Genomic_DNA"/>
</dbReference>
<dbReference type="Gene3D" id="3.40.50.2300">
    <property type="match status" value="1"/>
</dbReference>
<gene>
    <name evidence="7" type="ORF">Atai01_70980</name>
</gene>
<evidence type="ECO:0000313" key="7">
    <source>
        <dbReference type="EMBL" id="GLY70479.1"/>
    </source>
</evidence>
<evidence type="ECO:0000259" key="5">
    <source>
        <dbReference type="PROSITE" id="PS50043"/>
    </source>
</evidence>
<protein>
    <submittedName>
        <fullName evidence="7">Uncharacterized protein</fullName>
    </submittedName>
</protein>
<dbReference type="PROSITE" id="PS50110">
    <property type="entry name" value="RESPONSE_REGULATORY"/>
    <property type="match status" value="1"/>
</dbReference>
<dbReference type="Proteomes" id="UP001165136">
    <property type="component" value="Unassembled WGS sequence"/>
</dbReference>
<comment type="caution">
    <text evidence="4">Lacks conserved residue(s) required for the propagation of feature annotation.</text>
</comment>
<feature type="domain" description="Response regulatory" evidence="6">
    <location>
        <begin position="7"/>
        <end position="123"/>
    </location>
</feature>
<dbReference type="InterPro" id="IPR016032">
    <property type="entry name" value="Sig_transdc_resp-reg_C-effctor"/>
</dbReference>
<evidence type="ECO:0000256" key="4">
    <source>
        <dbReference type="PROSITE-ProRule" id="PRU00169"/>
    </source>
</evidence>
<dbReference type="InterPro" id="IPR036388">
    <property type="entry name" value="WH-like_DNA-bd_sf"/>
</dbReference>
<keyword evidence="3" id="KW-0804">Transcription</keyword>
<feature type="domain" description="HTH luxR-type" evidence="5">
    <location>
        <begin position="348"/>
        <end position="414"/>
    </location>
</feature>
<comment type="caution">
    <text evidence="7">The sequence shown here is derived from an EMBL/GenBank/DDBJ whole genome shotgun (WGS) entry which is preliminary data.</text>
</comment>
<dbReference type="GO" id="GO:0003677">
    <property type="term" value="F:DNA binding"/>
    <property type="evidence" value="ECO:0007669"/>
    <property type="project" value="UniProtKB-KW"/>
</dbReference>
<dbReference type="SMART" id="SM00421">
    <property type="entry name" value="HTH_LUXR"/>
    <property type="match status" value="2"/>
</dbReference>
<dbReference type="SUPFAM" id="SSF52172">
    <property type="entry name" value="CheY-like"/>
    <property type="match status" value="1"/>
</dbReference>
<name>A0A9W6VKD0_9PSEU</name>
<keyword evidence="2" id="KW-0238">DNA-binding</keyword>
<keyword evidence="8" id="KW-1185">Reference proteome</keyword>
<dbReference type="PROSITE" id="PS50043">
    <property type="entry name" value="HTH_LUXR_2"/>
    <property type="match status" value="2"/>
</dbReference>
<dbReference type="Gene3D" id="1.10.10.10">
    <property type="entry name" value="Winged helix-like DNA-binding domain superfamily/Winged helix DNA-binding domain"/>
    <property type="match status" value="2"/>
</dbReference>
<feature type="domain" description="HTH luxR-type" evidence="5">
    <location>
        <begin position="132"/>
        <end position="197"/>
    </location>
</feature>
<proteinExistence type="predicted"/>
<dbReference type="GO" id="GO:0000160">
    <property type="term" value="P:phosphorelay signal transduction system"/>
    <property type="evidence" value="ECO:0007669"/>
    <property type="project" value="InterPro"/>
</dbReference>
<organism evidence="7 8">
    <name type="scientific">Amycolatopsis taiwanensis</name>
    <dbReference type="NCBI Taxonomy" id="342230"/>
    <lineage>
        <taxon>Bacteria</taxon>
        <taxon>Bacillati</taxon>
        <taxon>Actinomycetota</taxon>
        <taxon>Actinomycetes</taxon>
        <taxon>Pseudonocardiales</taxon>
        <taxon>Pseudonocardiaceae</taxon>
        <taxon>Amycolatopsis</taxon>
    </lineage>
</organism>
<evidence type="ECO:0000313" key="8">
    <source>
        <dbReference type="Proteomes" id="UP001165136"/>
    </source>
</evidence>
<dbReference type="SUPFAM" id="SSF46894">
    <property type="entry name" value="C-terminal effector domain of the bipartite response regulators"/>
    <property type="match status" value="2"/>
</dbReference>
<dbReference type="PANTHER" id="PTHR44688">
    <property type="entry name" value="DNA-BINDING TRANSCRIPTIONAL ACTIVATOR DEVR_DOSR"/>
    <property type="match status" value="1"/>
</dbReference>
<dbReference type="PRINTS" id="PR00038">
    <property type="entry name" value="HTHLUXR"/>
</dbReference>
<evidence type="ECO:0000256" key="3">
    <source>
        <dbReference type="ARBA" id="ARBA00023163"/>
    </source>
</evidence>
<dbReference type="CDD" id="cd06170">
    <property type="entry name" value="LuxR_C_like"/>
    <property type="match status" value="2"/>
</dbReference>
<keyword evidence="1" id="KW-0805">Transcription regulation</keyword>
<dbReference type="GO" id="GO:0006355">
    <property type="term" value="P:regulation of DNA-templated transcription"/>
    <property type="evidence" value="ECO:0007669"/>
    <property type="project" value="InterPro"/>
</dbReference>
<sequence length="418" mass="45517">MAAETSAVVLQHGNRLVREVLAGHLMREPGIDLVGTASSGPELIQLCKLRRPGIVVFEVDVLRWSNERLIALLRQSGRQIRIIGVHDALPAGYAIRAYEAGVSALVSYASGLDALLDAVKIPSLPVEVAREDGAGGQALTEQELRLLYLISAGYPPREIATELGISLNTVQNHKKRIFSKLNVHNQAHAAASAVRLGLHAGAVRPKPPYRRKSRQRRSVSVVLTAPASRLVDDLREVLSEHDIPVLDEGANGSREGGTGNETLITVLVNPRQSEWRSLDGWLVIVDSRELKRSQVTKAFASGIAIVPASRIDDLLVPAVHAAGQGYVLANSTYVRALFGPPHADFSEGWRRWELALTPREKEILASISRGHVTKQTARLLGISARTVENLQSNLFKKLRVHNRAAALVVARDLGLLDE</sequence>
<dbReference type="Pfam" id="PF00196">
    <property type="entry name" value="GerE"/>
    <property type="match status" value="2"/>
</dbReference>
<evidence type="ECO:0000256" key="2">
    <source>
        <dbReference type="ARBA" id="ARBA00023125"/>
    </source>
</evidence>
<dbReference type="InterPro" id="IPR011006">
    <property type="entry name" value="CheY-like_superfamily"/>
</dbReference>
<dbReference type="InterPro" id="IPR001789">
    <property type="entry name" value="Sig_transdc_resp-reg_receiver"/>
</dbReference>
<dbReference type="RefSeq" id="WP_285489656.1">
    <property type="nucleotide sequence ID" value="NZ_BSTI01000023.1"/>
</dbReference>
<reference evidence="7" key="1">
    <citation type="submission" date="2023-03" db="EMBL/GenBank/DDBJ databases">
        <title>Amycolatopsis taiwanensis NBRC 103393.</title>
        <authorList>
            <person name="Ichikawa N."/>
            <person name="Sato H."/>
            <person name="Tonouchi N."/>
        </authorList>
    </citation>
    <scope>NUCLEOTIDE SEQUENCE</scope>
    <source>
        <strain evidence="7">NBRC 103393</strain>
    </source>
</reference>
<dbReference type="AlphaFoldDB" id="A0A9W6VKD0"/>
<accession>A0A9W6VKD0</accession>
<dbReference type="PANTHER" id="PTHR44688:SF16">
    <property type="entry name" value="DNA-BINDING TRANSCRIPTIONAL ACTIVATOR DEVR_DOSR"/>
    <property type="match status" value="1"/>
</dbReference>
<evidence type="ECO:0000259" key="6">
    <source>
        <dbReference type="PROSITE" id="PS50110"/>
    </source>
</evidence>